<reference evidence="2 3" key="1">
    <citation type="journal article" date="2000" name="Nature">
        <title>The genome sequence of the thermoacidophilic scavenger Thermoplasma acidophilum.</title>
        <authorList>
            <person name="Ruepp A."/>
            <person name="Graml W."/>
            <person name="Santos-Martinez M.L."/>
            <person name="Koretke K.K."/>
            <person name="Volker C."/>
            <person name="Mewes H.W."/>
            <person name="Frishman D."/>
            <person name="Stocker S."/>
            <person name="Lupas A.N."/>
            <person name="Baumeister W."/>
        </authorList>
    </citation>
    <scope>NUCLEOTIDE SEQUENCE [LARGE SCALE GENOMIC DNA]</scope>
    <source>
        <strain evidence="3">ATCC 25905 / DSM 1728 / JCM 9062 / NBRC 15155 / AMRC-C165</strain>
    </source>
</reference>
<keyword evidence="1" id="KW-1133">Transmembrane helix</keyword>
<gene>
    <name evidence="2" type="ordered locus">Ta0602</name>
</gene>
<feature type="transmembrane region" description="Helical" evidence="1">
    <location>
        <begin position="235"/>
        <end position="255"/>
    </location>
</feature>
<dbReference type="eggNOG" id="arCOG00568">
    <property type="taxonomic scope" value="Archaea"/>
</dbReference>
<feature type="transmembrane region" description="Helical" evidence="1">
    <location>
        <begin position="334"/>
        <end position="356"/>
    </location>
</feature>
<accession>Q9HKJ6</accession>
<protein>
    <submittedName>
        <fullName evidence="2">Conserved hypothetical membrane protein</fullName>
    </submittedName>
</protein>
<feature type="transmembrane region" description="Helical" evidence="1">
    <location>
        <begin position="159"/>
        <end position="182"/>
    </location>
</feature>
<feature type="transmembrane region" description="Helical" evidence="1">
    <location>
        <begin position="445"/>
        <end position="466"/>
    </location>
</feature>
<feature type="transmembrane region" description="Helical" evidence="1">
    <location>
        <begin position="202"/>
        <end position="219"/>
    </location>
</feature>
<evidence type="ECO:0000313" key="3">
    <source>
        <dbReference type="Proteomes" id="UP000001024"/>
    </source>
</evidence>
<evidence type="ECO:0000313" key="2">
    <source>
        <dbReference type="EMBL" id="CAC11741.1"/>
    </source>
</evidence>
<dbReference type="InParanoid" id="Q9HKJ6"/>
<evidence type="ECO:0000256" key="1">
    <source>
        <dbReference type="SAM" id="Phobius"/>
    </source>
</evidence>
<proteinExistence type="predicted"/>
<feature type="transmembrane region" description="Helical" evidence="1">
    <location>
        <begin position="63"/>
        <end position="82"/>
    </location>
</feature>
<dbReference type="STRING" id="273075.gene:9571821"/>
<name>Q9HKJ6_THEAC</name>
<dbReference type="Proteomes" id="UP000001024">
    <property type="component" value="Chromosome"/>
</dbReference>
<dbReference type="AlphaFoldDB" id="Q9HKJ6"/>
<keyword evidence="1" id="KW-0472">Membrane</keyword>
<sequence>MSALVIIAFAALIIRLIPSMTSYGWGNDFGIYYYITQDYIKSRLLVIDVPSQWGTSGYGSFPVMYWIISLIYFITGIKWSILLKFVPQFFGAMTVVFIFFIAKEITSDERVALVSAAFLAVNPVQAYQTSISSILVFGHFFGLLTILSLLISLRKRYFIIPTAVFSVLLVMSHQLSTFMYLLEMIGILAYLKISKGYLEERYKYFLYGFSGFMFAYWLINVPDTTGFISSGSGGLPWYAVIAVYFAVIYAFFNMPERYAEAIRNFIYKLKPMENKATVPLMVSLSFLVPSIAVFIYQKYIVNLSGYSFFVFIPILLSVSIASYGYIIAWKKYRIMLGMLSILLLVAIYAAITMSHVLLPGRFFEYIFEIVSIYDGVGIVSYLESKKPKEIKIEYKIKSTRPSPVVVGPSFGINAAAPSVYYYPIGTGVEGTKFCYRKKKYSASQILISAVMIVIIAGSAGSVYPFGHVVVPSGTQAISYQDYYAIEWIDLHVNKNYSVLSDHRLGLLIEADNISDPFEYASYIWNSTNYSLIVQQLSGHFTNRTSKPVEFIIIDNYMYTDGVWGYKGAINPDTPPIKFTNDTFLKFMYEPFVPVYFNYSSDKSQWALVIQVNWTYIDDHYPINVSAPPIIHTSVSSNVISVLDTINPQLISTYDRYDQNS</sequence>
<dbReference type="EnsemblBacteria" id="CAC11741">
    <property type="protein sequence ID" value="CAC11741"/>
    <property type="gene ID" value="CAC11741"/>
</dbReference>
<feature type="transmembrane region" description="Helical" evidence="1">
    <location>
        <begin position="89"/>
        <end position="105"/>
    </location>
</feature>
<dbReference type="EMBL" id="AL445064">
    <property type="protein sequence ID" value="CAC11741.1"/>
    <property type="molecule type" value="Genomic_DNA"/>
</dbReference>
<dbReference type="KEGG" id="tac:Ta0602"/>
<feature type="transmembrane region" description="Helical" evidence="1">
    <location>
        <begin position="308"/>
        <end position="327"/>
    </location>
</feature>
<feature type="transmembrane region" description="Helical" evidence="1">
    <location>
        <begin position="276"/>
        <end position="296"/>
    </location>
</feature>
<dbReference type="HOGENOM" id="CLU_415415_0_0_2"/>
<keyword evidence="3" id="KW-1185">Reference proteome</keyword>
<feature type="transmembrane region" description="Helical" evidence="1">
    <location>
        <begin position="362"/>
        <end position="382"/>
    </location>
</feature>
<organism evidence="2 3">
    <name type="scientific">Thermoplasma acidophilum (strain ATCC 25905 / DSM 1728 / JCM 9062 / NBRC 15155 / AMRC-C165)</name>
    <dbReference type="NCBI Taxonomy" id="273075"/>
    <lineage>
        <taxon>Archaea</taxon>
        <taxon>Methanobacteriati</taxon>
        <taxon>Thermoplasmatota</taxon>
        <taxon>Thermoplasmata</taxon>
        <taxon>Thermoplasmatales</taxon>
        <taxon>Thermoplasmataceae</taxon>
        <taxon>Thermoplasma</taxon>
    </lineage>
</organism>
<dbReference type="PaxDb" id="273075-Ta0602"/>
<feature type="transmembrane region" description="Helical" evidence="1">
    <location>
        <begin position="134"/>
        <end position="153"/>
    </location>
</feature>
<keyword evidence="1" id="KW-0812">Transmembrane</keyword>